<name>A0AAV4RRA8_9ARAC</name>
<keyword evidence="1" id="KW-0862">Zinc</keyword>
<feature type="region of interest" description="Disordered" evidence="2">
    <location>
        <begin position="719"/>
        <end position="746"/>
    </location>
</feature>
<sequence>MCSALAPWQRIDALKAFFFSSTQFAVRTAQFKKTDWERIDKLLRKEIKATLSLPEHAANEYFYGHRKHGCLGIPIAAEESDLNIIDSAFKLLTSRDECLRVLAVAHLSCSIRPRVKRNPTDQDLSDFLGDEIEGPYSTSSNKLSNTWTLARCASRRLNVEWVFQDNVPRLIYQDLILKQRRRVLFSIRDRLRVDRSLRLMNKNNQGKVLKLASLSPASSHFVSNGLYTRFADWRFIHKARLNLLQLNGCQQWKSGNDKLCRRCGNWAETLPHVINHCSIHSHAWQLRHNAIVDRLVQAMQRRARVLSINQTVCDTSLRPDITARVDNTVYIIDITCPFEGNDSAFTAAFENKSSKYEALLSLYQAQGLSATIVPFIVGALGSWCPWNDKLLKKFCTNSYIAVFRKLCVSDTIKWSRDIYTEHITGHRQYLLEDTASPSGDLSSSIRHDARFQFDNCEDEISQPVHLIENDEVALLPSDLEVRDLLFEKSPSAMLDFVKLSCIQCRRYFSCISGLELHMKVQHDITIYQNKQTKSSAPSPLKTIAAPPPELLQVGPCSGPTHCAPFSKIRPAKTWAAIAAKPAIFSSQPWSGRLINFTTSNGSTPRRPVGSRPSWPYNIRGLSSSQPSTTSNATSAATKKPKTKLSFTPCREDPDDVTHVVLLPSKTSTRKRKVFPCLHCDFTFRRMKSRDEHHVIHQLEDEFNRLHGLVDNSSSSNFDDFVLPDHKPKTSVKKTSASPSSTMSSRHHVADPVPSIVVSCAQGPSLSCHFCERDGFPNRKALKYHLFRLHQVPMGRPEPSMPTFPLSPAPSQVRNNEDTSPTEMTPLAHCAPSFSELTDSGRQVIREGQSVLFKLPFVGTVQCPDCTDTFTGREWFSVKGSIIKHLRFKHRISSSSSRHFCSICKDFIRSKPSDHRCFVDVGLLVKPSNLQYQCNECADSFSSSQGLRNHLAAHEKAQLRDAAPKLTLPAPSIRKRARKKRCAALTSDICEPSIVSDPAAVLAQPVAQGAALECQDDSDQGPLGHYLGPLDAFSAEQVIPDSLSLRGSVEDITQAAITHLFPDGPPSTGHCSSSADINTDDPATCQRLYTRNRRRAVQSDLTPTEVWNIFKKAKNTAPGPDRLTYHHLRSVDPGAHVLTKIFNACIRFRQVPSLWKRSTTILIHKGGDLESVSNWRPNALSNTAYKTFAKCLAARLSNWCQRYDVLSPCQKGFMPFDVVLEHNFILQTSIERARASKRNICIAWLDVTNAFGTLPHSAIFHSLRSNGAGEPLVRLVEDIYTQSATSILTEEGVSPHIPISSGVKQGCPLSGLLFNIAINPVLREIQGTKFFTSNACLRR</sequence>
<gene>
    <name evidence="4" type="ORF">CDAR_617731</name>
</gene>
<dbReference type="Pfam" id="PF00078">
    <property type="entry name" value="RVT_1"/>
    <property type="match status" value="1"/>
</dbReference>
<dbReference type="EMBL" id="BPLQ01006635">
    <property type="protein sequence ID" value="GIY24079.1"/>
    <property type="molecule type" value="Genomic_DNA"/>
</dbReference>
<protein>
    <submittedName>
        <fullName evidence="4">Transposon TX1 uncharacterized 149 kDa protein</fullName>
    </submittedName>
</protein>
<dbReference type="InterPro" id="IPR013087">
    <property type="entry name" value="Znf_C2H2_type"/>
</dbReference>
<evidence type="ECO:0000256" key="1">
    <source>
        <dbReference type="PROSITE-ProRule" id="PRU00042"/>
    </source>
</evidence>
<reference evidence="4 5" key="1">
    <citation type="submission" date="2021-06" db="EMBL/GenBank/DDBJ databases">
        <title>Caerostris darwini draft genome.</title>
        <authorList>
            <person name="Kono N."/>
            <person name="Arakawa K."/>
        </authorList>
    </citation>
    <scope>NUCLEOTIDE SEQUENCE [LARGE SCALE GENOMIC DNA]</scope>
</reference>
<feature type="domain" description="C2H2-type" evidence="3">
    <location>
        <begin position="931"/>
        <end position="958"/>
    </location>
</feature>
<organism evidence="4 5">
    <name type="scientific">Caerostris darwini</name>
    <dbReference type="NCBI Taxonomy" id="1538125"/>
    <lineage>
        <taxon>Eukaryota</taxon>
        <taxon>Metazoa</taxon>
        <taxon>Ecdysozoa</taxon>
        <taxon>Arthropoda</taxon>
        <taxon>Chelicerata</taxon>
        <taxon>Arachnida</taxon>
        <taxon>Araneae</taxon>
        <taxon>Araneomorphae</taxon>
        <taxon>Entelegynae</taxon>
        <taxon>Araneoidea</taxon>
        <taxon>Araneidae</taxon>
        <taxon>Caerostris</taxon>
    </lineage>
</organism>
<dbReference type="PROSITE" id="PS00028">
    <property type="entry name" value="ZINC_FINGER_C2H2_1"/>
    <property type="match status" value="3"/>
</dbReference>
<evidence type="ECO:0000313" key="4">
    <source>
        <dbReference type="EMBL" id="GIY24079.1"/>
    </source>
</evidence>
<feature type="compositionally biased region" description="Low complexity" evidence="2">
    <location>
        <begin position="621"/>
        <end position="637"/>
    </location>
</feature>
<proteinExistence type="predicted"/>
<keyword evidence="5" id="KW-1185">Reference proteome</keyword>
<comment type="caution">
    <text evidence="4">The sequence shown here is derived from an EMBL/GenBank/DDBJ whole genome shotgun (WGS) entry which is preliminary data.</text>
</comment>
<accession>A0AAV4RRA8</accession>
<dbReference type="InterPro" id="IPR000477">
    <property type="entry name" value="RT_dom"/>
</dbReference>
<keyword evidence="1" id="KW-0479">Metal-binding</keyword>
<keyword evidence="1" id="KW-0863">Zinc-finger</keyword>
<dbReference type="CDD" id="cd01650">
    <property type="entry name" value="RT_nLTR_like"/>
    <property type="match status" value="1"/>
</dbReference>
<dbReference type="PANTHER" id="PTHR19446">
    <property type="entry name" value="REVERSE TRANSCRIPTASES"/>
    <property type="match status" value="1"/>
</dbReference>
<evidence type="ECO:0000313" key="5">
    <source>
        <dbReference type="Proteomes" id="UP001054837"/>
    </source>
</evidence>
<dbReference type="GO" id="GO:0008270">
    <property type="term" value="F:zinc ion binding"/>
    <property type="evidence" value="ECO:0007669"/>
    <property type="project" value="UniProtKB-KW"/>
</dbReference>
<dbReference type="SMART" id="SM00355">
    <property type="entry name" value="ZnF_C2H2"/>
    <property type="match status" value="6"/>
</dbReference>
<feature type="region of interest" description="Disordered" evidence="2">
    <location>
        <begin position="619"/>
        <end position="649"/>
    </location>
</feature>
<evidence type="ECO:0000256" key="2">
    <source>
        <dbReference type="SAM" id="MobiDB-lite"/>
    </source>
</evidence>
<evidence type="ECO:0000259" key="3">
    <source>
        <dbReference type="PROSITE" id="PS50157"/>
    </source>
</evidence>
<dbReference type="Proteomes" id="UP001054837">
    <property type="component" value="Unassembled WGS sequence"/>
</dbReference>
<dbReference type="PROSITE" id="PS50157">
    <property type="entry name" value="ZINC_FINGER_C2H2_2"/>
    <property type="match status" value="2"/>
</dbReference>
<feature type="domain" description="C2H2-type" evidence="3">
    <location>
        <begin position="674"/>
        <end position="701"/>
    </location>
</feature>